<dbReference type="EMBL" id="JAVDSJ010000005">
    <property type="protein sequence ID" value="MDR6585532.1"/>
    <property type="molecule type" value="Genomic_DNA"/>
</dbReference>
<name>A0ABU1PI66_9BURK</name>
<dbReference type="InterPro" id="IPR036361">
    <property type="entry name" value="SAP_dom_sf"/>
</dbReference>
<gene>
    <name evidence="1" type="ORF">J2W50_003750</name>
</gene>
<accession>A0ABU1PI66</accession>
<dbReference type="Gene3D" id="1.10.720.30">
    <property type="entry name" value="SAP domain"/>
    <property type="match status" value="1"/>
</dbReference>
<evidence type="ECO:0008006" key="3">
    <source>
        <dbReference type="Google" id="ProtNLM"/>
    </source>
</evidence>
<evidence type="ECO:0000313" key="2">
    <source>
        <dbReference type="Proteomes" id="UP001260715"/>
    </source>
</evidence>
<protein>
    <recommendedName>
        <fullName evidence="3">HeH/LEM domain-containing protein</fullName>
    </recommendedName>
</protein>
<keyword evidence="2" id="KW-1185">Reference proteome</keyword>
<dbReference type="RefSeq" id="WP_310011370.1">
    <property type="nucleotide sequence ID" value="NZ_JAVDSJ010000005.1"/>
</dbReference>
<reference evidence="1 2" key="1">
    <citation type="submission" date="2023-07" db="EMBL/GenBank/DDBJ databases">
        <title>Sorghum-associated microbial communities from plants grown in Nebraska, USA.</title>
        <authorList>
            <person name="Schachtman D."/>
        </authorList>
    </citation>
    <scope>NUCLEOTIDE SEQUENCE [LARGE SCALE GENOMIC DNA]</scope>
    <source>
        <strain evidence="1 2">596</strain>
    </source>
</reference>
<comment type="caution">
    <text evidence="1">The sequence shown here is derived from an EMBL/GenBank/DDBJ whole genome shotgun (WGS) entry which is preliminary data.</text>
</comment>
<sequence>MNMRVFAKAFEGVRDGEIYPTQFAKGDECPPELEAGALALGALERSIDEMTIPQLKVALDELKAPYAQNAKKEDLVELLKAAEQSKVVEAT</sequence>
<proteinExistence type="predicted"/>
<dbReference type="Proteomes" id="UP001260715">
    <property type="component" value="Unassembled WGS sequence"/>
</dbReference>
<organism evidence="1 2">
    <name type="scientific">Herbaspirillum frisingense</name>
    <dbReference type="NCBI Taxonomy" id="92645"/>
    <lineage>
        <taxon>Bacteria</taxon>
        <taxon>Pseudomonadati</taxon>
        <taxon>Pseudomonadota</taxon>
        <taxon>Betaproteobacteria</taxon>
        <taxon>Burkholderiales</taxon>
        <taxon>Oxalobacteraceae</taxon>
        <taxon>Herbaspirillum</taxon>
    </lineage>
</organism>
<evidence type="ECO:0000313" key="1">
    <source>
        <dbReference type="EMBL" id="MDR6585532.1"/>
    </source>
</evidence>